<feature type="signal peptide" evidence="2">
    <location>
        <begin position="1"/>
        <end position="28"/>
    </location>
</feature>
<keyword evidence="1" id="KW-0472">Membrane</keyword>
<feature type="chain" id="PRO_5026847493" description="PEP-CTERM protein-sorting domain-containing protein" evidence="2">
    <location>
        <begin position="29"/>
        <end position="222"/>
    </location>
</feature>
<dbReference type="KEGG" id="ftj:FTUN_7311"/>
<evidence type="ECO:0000313" key="4">
    <source>
        <dbReference type="Proteomes" id="UP000503447"/>
    </source>
</evidence>
<keyword evidence="2" id="KW-0732">Signal</keyword>
<evidence type="ECO:0000256" key="2">
    <source>
        <dbReference type="SAM" id="SignalP"/>
    </source>
</evidence>
<keyword evidence="4" id="KW-1185">Reference proteome</keyword>
<dbReference type="EMBL" id="CP053452">
    <property type="protein sequence ID" value="QJW99690.1"/>
    <property type="molecule type" value="Genomic_DNA"/>
</dbReference>
<dbReference type="RefSeq" id="WP_171474610.1">
    <property type="nucleotide sequence ID" value="NZ_CP053452.2"/>
</dbReference>
<keyword evidence="1" id="KW-0812">Transmembrane</keyword>
<keyword evidence="1" id="KW-1133">Transmembrane helix</keyword>
<dbReference type="AlphaFoldDB" id="A0A6M5Z293"/>
<name>A0A6M5Z293_9BACT</name>
<protein>
    <recommendedName>
        <fullName evidence="5">PEP-CTERM protein-sorting domain-containing protein</fullName>
    </recommendedName>
</protein>
<reference evidence="4" key="1">
    <citation type="submission" date="2020-05" db="EMBL/GenBank/DDBJ databases">
        <title>Frigoriglobus tundricola gen. nov., sp. nov., a psychrotolerant cellulolytic planctomycete of the family Gemmataceae with two divergent copies of 16S rRNA gene.</title>
        <authorList>
            <person name="Kulichevskaya I.S."/>
            <person name="Ivanova A.A."/>
            <person name="Naumoff D.G."/>
            <person name="Beletsky A.V."/>
            <person name="Rijpstra W.I.C."/>
            <person name="Sinninghe Damste J.S."/>
            <person name="Mardanov A.V."/>
            <person name="Ravin N.V."/>
            <person name="Dedysh S.N."/>
        </authorList>
    </citation>
    <scope>NUCLEOTIDE SEQUENCE [LARGE SCALE GENOMIC DNA]</scope>
    <source>
        <strain evidence="4">PL17</strain>
    </source>
</reference>
<evidence type="ECO:0008006" key="5">
    <source>
        <dbReference type="Google" id="ProtNLM"/>
    </source>
</evidence>
<gene>
    <name evidence="3" type="ORF">FTUN_7311</name>
</gene>
<evidence type="ECO:0000313" key="3">
    <source>
        <dbReference type="EMBL" id="QJW99690.1"/>
    </source>
</evidence>
<proteinExistence type="predicted"/>
<dbReference type="Proteomes" id="UP000503447">
    <property type="component" value="Chromosome"/>
</dbReference>
<sequence length="222" mass="22454">MKSTGFFSLGKVLIAAIAICAAAPSAKADLDLTFSSPNGPTTSMTVSPTASGTGLVVGNFTIDYKVSETFQNGVETLTLEITRAVNNGTSTKPGSNSLNFSLSDTDVTTPTAGTTLKNTLSGVTITGGGAHQKVTNAATYTDYEGVYPNGLSTTTSTSIGGFSTPYELTTSGQISVAAVGSNTTFTSTAQVIGVPEPSAVIAAMAGLPCMGLVVGFARRRRA</sequence>
<organism evidence="3 4">
    <name type="scientific">Frigoriglobus tundricola</name>
    <dbReference type="NCBI Taxonomy" id="2774151"/>
    <lineage>
        <taxon>Bacteria</taxon>
        <taxon>Pseudomonadati</taxon>
        <taxon>Planctomycetota</taxon>
        <taxon>Planctomycetia</taxon>
        <taxon>Gemmatales</taxon>
        <taxon>Gemmataceae</taxon>
        <taxon>Frigoriglobus</taxon>
    </lineage>
</organism>
<accession>A0A6M5Z293</accession>
<evidence type="ECO:0000256" key="1">
    <source>
        <dbReference type="SAM" id="Phobius"/>
    </source>
</evidence>
<feature type="transmembrane region" description="Helical" evidence="1">
    <location>
        <begin position="199"/>
        <end position="217"/>
    </location>
</feature>